<evidence type="ECO:0008006" key="3">
    <source>
        <dbReference type="Google" id="ProtNLM"/>
    </source>
</evidence>
<organism evidence="1 2">
    <name type="scientific">Aquisphaera giovannonii</name>
    <dbReference type="NCBI Taxonomy" id="406548"/>
    <lineage>
        <taxon>Bacteria</taxon>
        <taxon>Pseudomonadati</taxon>
        <taxon>Planctomycetota</taxon>
        <taxon>Planctomycetia</taxon>
        <taxon>Isosphaerales</taxon>
        <taxon>Isosphaeraceae</taxon>
        <taxon>Aquisphaera</taxon>
    </lineage>
</organism>
<gene>
    <name evidence="1" type="ORF">OJF2_14600</name>
</gene>
<evidence type="ECO:0000313" key="1">
    <source>
        <dbReference type="EMBL" id="QEH32968.1"/>
    </source>
</evidence>
<protein>
    <recommendedName>
        <fullName evidence="3">DUF1015 domain-containing protein</fullName>
    </recommendedName>
</protein>
<proteinExistence type="predicted"/>
<dbReference type="Proteomes" id="UP000324233">
    <property type="component" value="Chromosome"/>
</dbReference>
<dbReference type="PANTHER" id="PTHR36454:SF1">
    <property type="entry name" value="DUF1015 DOMAIN-CONTAINING PROTEIN"/>
    <property type="match status" value="1"/>
</dbReference>
<dbReference type="PIRSF" id="PIRSF033563">
    <property type="entry name" value="UCP033563"/>
    <property type="match status" value="1"/>
</dbReference>
<dbReference type="OrthoDB" id="9781616at2"/>
<name>A0A5B9VXG9_9BACT</name>
<dbReference type="KEGG" id="agv:OJF2_14600"/>
<dbReference type="PANTHER" id="PTHR36454">
    <property type="entry name" value="LMO2823 PROTEIN"/>
    <property type="match status" value="1"/>
</dbReference>
<dbReference type="RefSeq" id="WP_148592527.1">
    <property type="nucleotide sequence ID" value="NZ_CP042997.1"/>
</dbReference>
<evidence type="ECO:0000313" key="2">
    <source>
        <dbReference type="Proteomes" id="UP000324233"/>
    </source>
</evidence>
<dbReference type="EMBL" id="CP042997">
    <property type="protein sequence ID" value="QEH32968.1"/>
    <property type="molecule type" value="Genomic_DNA"/>
</dbReference>
<keyword evidence="2" id="KW-1185">Reference proteome</keyword>
<dbReference type="AlphaFoldDB" id="A0A5B9VXG9"/>
<dbReference type="InterPro" id="IPR008323">
    <property type="entry name" value="UCP033563"/>
</dbReference>
<reference evidence="1 2" key="1">
    <citation type="submission" date="2019-08" db="EMBL/GenBank/DDBJ databases">
        <title>Deep-cultivation of Planctomycetes and their phenomic and genomic characterization uncovers novel biology.</title>
        <authorList>
            <person name="Wiegand S."/>
            <person name="Jogler M."/>
            <person name="Boedeker C."/>
            <person name="Pinto D."/>
            <person name="Vollmers J."/>
            <person name="Rivas-Marin E."/>
            <person name="Kohn T."/>
            <person name="Peeters S.H."/>
            <person name="Heuer A."/>
            <person name="Rast P."/>
            <person name="Oberbeckmann S."/>
            <person name="Bunk B."/>
            <person name="Jeske O."/>
            <person name="Meyerdierks A."/>
            <person name="Storesund J.E."/>
            <person name="Kallscheuer N."/>
            <person name="Luecker S."/>
            <person name="Lage O.M."/>
            <person name="Pohl T."/>
            <person name="Merkel B.J."/>
            <person name="Hornburger P."/>
            <person name="Mueller R.-W."/>
            <person name="Bruemmer F."/>
            <person name="Labrenz M."/>
            <person name="Spormann A.M."/>
            <person name="Op den Camp H."/>
            <person name="Overmann J."/>
            <person name="Amann R."/>
            <person name="Jetten M.S.M."/>
            <person name="Mascher T."/>
            <person name="Medema M.H."/>
            <person name="Devos D.P."/>
            <person name="Kaster A.-K."/>
            <person name="Ovreas L."/>
            <person name="Rohde M."/>
            <person name="Galperin M.Y."/>
            <person name="Jogler C."/>
        </authorList>
    </citation>
    <scope>NUCLEOTIDE SEQUENCE [LARGE SCALE GENOMIC DNA]</scope>
    <source>
        <strain evidence="1 2">OJF2</strain>
    </source>
</reference>
<accession>A0A5B9VXG9</accession>
<dbReference type="Pfam" id="PF06245">
    <property type="entry name" value="DUF1015"/>
    <property type="match status" value="1"/>
</dbReference>
<sequence length="433" mass="48073">MPEVRPFRGVRYDVAQIGALSDVTAPPYDVIDPALQEKLYEDSPYNIIRLELNRPEAGDSEASNRYTRAAGFLRDWLRKGVLRAEDQPALYLYEQTFEVEGRTHTRKGFLARVRLEPFGQGKIYPHEQTLAGPKADRLSLYEATGFNLSPVFGLYPDEKNEALHALEAHLRDRAPLEATDHLGVTNRLWVITEPATLTAVQGLMTDRPVFIADGHHRYETALKYRDRLEEKGELKGPDDPANFCLMMLVSMSDPGLLILPTHRLVSGLPGLTFEQLAEKLGPEFEVRKVGEGEAGCREAWEEIEAGGEQDVLGFGTVADGAWALARLRSDEAMDRLAPKQSPDWRALGVSVLHVLALDHLLGGSGGKASCRYVHLIREVTDDVAARGCDLACLVPPARMEHVEAIASNLETMPPKSTYFYPKLLSGLVLNPIR</sequence>